<comment type="caution">
    <text evidence="1">The sequence shown here is derived from an EMBL/GenBank/DDBJ whole genome shotgun (WGS) entry which is preliminary data.</text>
</comment>
<gene>
    <name evidence="1" type="ORF">BCR38DRAFT_408030</name>
</gene>
<evidence type="ECO:0000313" key="2">
    <source>
        <dbReference type="Proteomes" id="UP000193689"/>
    </source>
</evidence>
<protein>
    <submittedName>
        <fullName evidence="1">Uncharacterized protein</fullName>
    </submittedName>
</protein>
<dbReference type="PROSITE" id="PS51257">
    <property type="entry name" value="PROKAR_LIPOPROTEIN"/>
    <property type="match status" value="1"/>
</dbReference>
<dbReference type="EMBL" id="MCFJ01000005">
    <property type="protein sequence ID" value="ORY66055.1"/>
    <property type="molecule type" value="Genomic_DNA"/>
</dbReference>
<organism evidence="1 2">
    <name type="scientific">Pseudomassariella vexata</name>
    <dbReference type="NCBI Taxonomy" id="1141098"/>
    <lineage>
        <taxon>Eukaryota</taxon>
        <taxon>Fungi</taxon>
        <taxon>Dikarya</taxon>
        <taxon>Ascomycota</taxon>
        <taxon>Pezizomycotina</taxon>
        <taxon>Sordariomycetes</taxon>
        <taxon>Xylariomycetidae</taxon>
        <taxon>Amphisphaeriales</taxon>
        <taxon>Pseudomassariaceae</taxon>
        <taxon>Pseudomassariella</taxon>
    </lineage>
</organism>
<keyword evidence="2" id="KW-1185">Reference proteome</keyword>
<proteinExistence type="predicted"/>
<dbReference type="AlphaFoldDB" id="A0A1Y2E5B7"/>
<dbReference type="InParanoid" id="A0A1Y2E5B7"/>
<evidence type="ECO:0000313" key="1">
    <source>
        <dbReference type="EMBL" id="ORY66055.1"/>
    </source>
</evidence>
<accession>A0A1Y2E5B7</accession>
<name>A0A1Y2E5B7_9PEZI</name>
<reference evidence="1 2" key="1">
    <citation type="submission" date="2016-07" db="EMBL/GenBank/DDBJ databases">
        <title>Pervasive Adenine N6-methylation of Active Genes in Fungi.</title>
        <authorList>
            <consortium name="DOE Joint Genome Institute"/>
            <person name="Mondo S.J."/>
            <person name="Dannebaum R.O."/>
            <person name="Kuo R.C."/>
            <person name="Labutti K."/>
            <person name="Haridas S."/>
            <person name="Kuo A."/>
            <person name="Salamov A."/>
            <person name="Ahrendt S.R."/>
            <person name="Lipzen A."/>
            <person name="Sullivan W."/>
            <person name="Andreopoulos W.B."/>
            <person name="Clum A."/>
            <person name="Lindquist E."/>
            <person name="Daum C."/>
            <person name="Ramamoorthy G.K."/>
            <person name="Gryganskyi A."/>
            <person name="Culley D."/>
            <person name="Magnuson J.K."/>
            <person name="James T.Y."/>
            <person name="O'Malley M.A."/>
            <person name="Stajich J.E."/>
            <person name="Spatafora J.W."/>
            <person name="Visel A."/>
            <person name="Grigoriev I.V."/>
        </authorList>
    </citation>
    <scope>NUCLEOTIDE SEQUENCE [LARGE SCALE GENOMIC DNA]</scope>
    <source>
        <strain evidence="1 2">CBS 129021</strain>
    </source>
</reference>
<dbReference type="RefSeq" id="XP_040717019.1">
    <property type="nucleotide sequence ID" value="XM_040858224.1"/>
</dbReference>
<dbReference type="Proteomes" id="UP000193689">
    <property type="component" value="Unassembled WGS sequence"/>
</dbReference>
<dbReference type="GeneID" id="63774436"/>
<sequence>MDMCAREYGPVLPHTHPLHRGVVNVVAIGGCVGFAGVEAIARVHPGPRDEPSEDDDQGAWKVGEAGYSGAPGVEGGVYLWEGREEAIPGGVAATWEEEEEGGIFVEHDRQTG</sequence>